<keyword evidence="1" id="KW-0175">Coiled coil</keyword>
<keyword evidence="2" id="KW-1133">Transmembrane helix</keyword>
<dbReference type="InterPro" id="IPR050445">
    <property type="entry name" value="Bact_polysacc_biosynth/exp"/>
</dbReference>
<gene>
    <name evidence="3" type="ORF">WNY58_16005</name>
</gene>
<dbReference type="RefSeq" id="WP_342855059.1">
    <property type="nucleotide sequence ID" value="NZ_JBBMRA010000022.1"/>
</dbReference>
<accession>A0ABU9TW03</accession>
<comment type="caution">
    <text evidence="3">The sequence shown here is derived from an EMBL/GenBank/DDBJ whole genome shotgun (WGS) entry which is preliminary data.</text>
</comment>
<organism evidence="3 4">
    <name type="scientific">Neptuniibacter pectenicola</name>
    <dbReference type="NCBI Taxonomy" id="1806669"/>
    <lineage>
        <taxon>Bacteria</taxon>
        <taxon>Pseudomonadati</taxon>
        <taxon>Pseudomonadota</taxon>
        <taxon>Gammaproteobacteria</taxon>
        <taxon>Oceanospirillales</taxon>
        <taxon>Oceanospirillaceae</taxon>
        <taxon>Neptuniibacter</taxon>
    </lineage>
</organism>
<evidence type="ECO:0000256" key="2">
    <source>
        <dbReference type="SAM" id="Phobius"/>
    </source>
</evidence>
<dbReference type="PANTHER" id="PTHR32309:SF13">
    <property type="entry name" value="FERRIC ENTEROBACTIN TRANSPORT PROTEIN FEPE"/>
    <property type="match status" value="1"/>
</dbReference>
<keyword evidence="2" id="KW-0472">Membrane</keyword>
<keyword evidence="2" id="KW-0812">Transmembrane</keyword>
<protein>
    <submittedName>
        <fullName evidence="3">Chain-length determining protein</fullName>
    </submittedName>
</protein>
<evidence type="ECO:0000313" key="4">
    <source>
        <dbReference type="Proteomes" id="UP001449225"/>
    </source>
</evidence>
<proteinExistence type="predicted"/>
<dbReference type="PANTHER" id="PTHR32309">
    <property type="entry name" value="TYROSINE-PROTEIN KINASE"/>
    <property type="match status" value="1"/>
</dbReference>
<dbReference type="EMBL" id="JBBMRA010000022">
    <property type="protein sequence ID" value="MEM5537891.1"/>
    <property type="molecule type" value="Genomic_DNA"/>
</dbReference>
<feature type="transmembrane region" description="Helical" evidence="2">
    <location>
        <begin position="334"/>
        <end position="358"/>
    </location>
</feature>
<evidence type="ECO:0000313" key="3">
    <source>
        <dbReference type="EMBL" id="MEM5537891.1"/>
    </source>
</evidence>
<feature type="transmembrane region" description="Helical" evidence="2">
    <location>
        <begin position="12"/>
        <end position="30"/>
    </location>
</feature>
<dbReference type="Proteomes" id="UP001449225">
    <property type="component" value="Unassembled WGS sequence"/>
</dbReference>
<name>A0ABU9TW03_9GAMM</name>
<evidence type="ECO:0000256" key="1">
    <source>
        <dbReference type="SAM" id="Coils"/>
    </source>
</evidence>
<sequence length="363" mass="40676">MTMKRFFKQYPYWLLCSVAIFLVSVYWSLWASDRYLSESNVVLESPQISAPTMNFASLLGGSSGNSDMLLLRDYLLSVDMLRKVDNALGFREHYTDSRVDWFSRLYSINAPIEELHEYYLKQVSVELDDYAQILRIKVSAFSPEMAYAITGLLLEEGEAHMNAMGQRLAAEQVRFLEKQVAALNQNFQTARNGLIKYQNENGLISPAGTVASLSEVVGSLEGQLANLKAKRTALASYQSVRSPQLLKIKSEISALNAQIVQEQARMAQASGGALNVLSAEYQTLELKVQFAQESYSGALAALETTRIEAARKLKQVSVLQSPTLPEYPVEPLRLYNIVVFSIIALFLTLITHMLVLIVKDHRD</sequence>
<feature type="coiled-coil region" evidence="1">
    <location>
        <begin position="166"/>
        <end position="294"/>
    </location>
</feature>
<reference evidence="3 4" key="1">
    <citation type="submission" date="2024-03" db="EMBL/GenBank/DDBJ databases">
        <title>Community enrichment and isolation of bacterial strains for fucoidan degradation.</title>
        <authorList>
            <person name="Sichert A."/>
        </authorList>
    </citation>
    <scope>NUCLEOTIDE SEQUENCE [LARGE SCALE GENOMIC DNA]</scope>
    <source>
        <strain evidence="3 4">AS76</strain>
    </source>
</reference>
<keyword evidence="4" id="KW-1185">Reference proteome</keyword>